<keyword evidence="2" id="KW-1185">Reference proteome</keyword>
<evidence type="ECO:0008006" key="3">
    <source>
        <dbReference type="Google" id="ProtNLM"/>
    </source>
</evidence>
<protein>
    <recommendedName>
        <fullName evidence="3">YD repeat-containing protein</fullName>
    </recommendedName>
</protein>
<proteinExistence type="predicted"/>
<dbReference type="PROSITE" id="PS51257">
    <property type="entry name" value="PROKAR_LIPOPROTEIN"/>
    <property type="match status" value="1"/>
</dbReference>
<dbReference type="Proteomes" id="UP000198596">
    <property type="component" value="Unassembled WGS sequence"/>
</dbReference>
<dbReference type="AlphaFoldDB" id="A0A1I1YQJ9"/>
<gene>
    <name evidence="1" type="ORF">SAMN04488131_10193</name>
</gene>
<reference evidence="2" key="1">
    <citation type="submission" date="2016-10" db="EMBL/GenBank/DDBJ databases">
        <authorList>
            <person name="Varghese N."/>
            <person name="Submissions S."/>
        </authorList>
    </citation>
    <scope>NUCLEOTIDE SEQUENCE [LARGE SCALE GENOMIC DNA]</scope>
    <source>
        <strain evidence="2">CGMCC 1.9227</strain>
    </source>
</reference>
<dbReference type="STRING" id="935223.SAMN04488131_10193"/>
<organism evidence="1 2">
    <name type="scientific">Flavobacterium xueshanense</name>
    <dbReference type="NCBI Taxonomy" id="935223"/>
    <lineage>
        <taxon>Bacteria</taxon>
        <taxon>Pseudomonadati</taxon>
        <taxon>Bacteroidota</taxon>
        <taxon>Flavobacteriia</taxon>
        <taxon>Flavobacteriales</taxon>
        <taxon>Flavobacteriaceae</taxon>
        <taxon>Flavobacterium</taxon>
    </lineage>
</organism>
<name>A0A1I1YQJ9_9FLAO</name>
<evidence type="ECO:0000313" key="1">
    <source>
        <dbReference type="EMBL" id="SFE21885.1"/>
    </source>
</evidence>
<sequence length="272" mass="31297">MCQKLNGRSDKFIMKNKIVLLWVLSVFVLTLSSCSNDLEDNIKLLKKVVETSEEGISETTLFNYNGNEIVSIDGAQKRTDFIYTDGLIKKTVLLNKKNQLQETIEYSYLKGKLSEVQSLGNYRIRYIHNSDETVSYERFTIVSTNQQVKEFHGTLYFENENLIKDDRILDNANAGVISNYSVSYDYDVEKNPLFQVTGFRELLNQSEKISLNNTVISTVIKSVSEDDQISSSAIIYKSFYTYDLENYPKERVSETAIFANGNTGYLKTQYFY</sequence>
<evidence type="ECO:0000313" key="2">
    <source>
        <dbReference type="Proteomes" id="UP000198596"/>
    </source>
</evidence>
<accession>A0A1I1YQJ9</accession>
<dbReference type="EMBL" id="FONQ01000001">
    <property type="protein sequence ID" value="SFE21885.1"/>
    <property type="molecule type" value="Genomic_DNA"/>
</dbReference>